<evidence type="ECO:0000256" key="1">
    <source>
        <dbReference type="SAM" id="MobiDB-lite"/>
    </source>
</evidence>
<dbReference type="EMBL" id="CP158165">
    <property type="protein sequence ID" value="XBV27927.1"/>
    <property type="molecule type" value="Genomic_DNA"/>
</dbReference>
<feature type="region of interest" description="Disordered" evidence="1">
    <location>
        <begin position="39"/>
        <end position="69"/>
    </location>
</feature>
<sequence>MQDQPQNPHEFVPDPDLRAARDEIRAVAAGLRAALAADDQAATGEQAVSDDQAATGEQTVSGERAERAR</sequence>
<proteinExistence type="predicted"/>
<evidence type="ECO:0000313" key="2">
    <source>
        <dbReference type="EMBL" id="XBV27927.1"/>
    </source>
</evidence>
<protein>
    <submittedName>
        <fullName evidence="2">Uncharacterized protein</fullName>
    </submittedName>
</protein>
<organism evidence="2">
    <name type="scientific">Kribbella sp. HUAS MG21</name>
    <dbReference type="NCBI Taxonomy" id="3160966"/>
    <lineage>
        <taxon>Bacteria</taxon>
        <taxon>Bacillati</taxon>
        <taxon>Actinomycetota</taxon>
        <taxon>Actinomycetes</taxon>
        <taxon>Propionibacteriales</taxon>
        <taxon>Kribbellaceae</taxon>
        <taxon>Kribbella</taxon>
    </lineage>
</organism>
<dbReference type="AlphaFoldDB" id="A0AAU7TMF0"/>
<gene>
    <name evidence="2" type="ORF">ABN611_16180</name>
</gene>
<dbReference type="RefSeq" id="WP_350280704.1">
    <property type="nucleotide sequence ID" value="NZ_CP158165.1"/>
</dbReference>
<name>A0AAU7TMF0_9ACTN</name>
<reference evidence="2" key="1">
    <citation type="submission" date="2024-06" db="EMBL/GenBank/DDBJ databases">
        <title>Kribbella sp. strain HUAS MG21 genome sequences.</title>
        <authorList>
            <person name="Mo P."/>
        </authorList>
    </citation>
    <scope>NUCLEOTIDE SEQUENCE</scope>
    <source>
        <strain evidence="2">HUAS MG21</strain>
    </source>
</reference>
<accession>A0AAU7TMF0</accession>